<proteinExistence type="predicted"/>
<evidence type="ECO:0008006" key="4">
    <source>
        <dbReference type="Google" id="ProtNLM"/>
    </source>
</evidence>
<accession>A0A4V6CUE4</accession>
<evidence type="ECO:0000313" key="2">
    <source>
        <dbReference type="EMBL" id="TKV68035.1"/>
    </source>
</evidence>
<gene>
    <name evidence="2" type="ORF">FDP08_07965</name>
</gene>
<dbReference type="RefSeq" id="WP_137435446.1">
    <property type="nucleotide sequence ID" value="NZ_JANRHC010000001.1"/>
</dbReference>
<dbReference type="AlphaFoldDB" id="A0A4V6CUE4"/>
<name>A0A4V6CUE4_9GAMM</name>
<comment type="caution">
    <text evidence="2">The sequence shown here is derived from an EMBL/GenBank/DDBJ whole genome shotgun (WGS) entry which is preliminary data.</text>
</comment>
<dbReference type="EMBL" id="SZYH01000001">
    <property type="protein sequence ID" value="TKV68035.1"/>
    <property type="molecule type" value="Genomic_DNA"/>
</dbReference>
<reference evidence="2 3" key="1">
    <citation type="submission" date="2019-05" db="EMBL/GenBank/DDBJ databases">
        <title>Marinobacter panjinensis sp. nov., a moderately halophilic bacterium isolated from sea tidal flat environment.</title>
        <authorList>
            <person name="Yang W."/>
            <person name="An M."/>
            <person name="He W."/>
            <person name="Luo X."/>
            <person name="Zhu L."/>
            <person name="Chen G."/>
            <person name="Zhang Y."/>
            <person name="Wang Y."/>
        </authorList>
    </citation>
    <scope>NUCLEOTIDE SEQUENCE [LARGE SCALE GENOMIC DNA]</scope>
    <source>
        <strain evidence="2 3">PJ-16</strain>
    </source>
</reference>
<evidence type="ECO:0000313" key="3">
    <source>
        <dbReference type="Proteomes" id="UP000308488"/>
    </source>
</evidence>
<sequence>MFQREDSNIRIHEVREHDLVLSVRPMDEHASETERVHDCNRVINAMLIALNAGCLGTFTLDEDPWAHPILTVADDLEGRNSRKAALVVEPKTAYPDRQQLTDRDVENSVLIFGIVARERTSVLTGEYIRGLLLMRMNVLELNFRRESFLCFYRALEHFAANRILKVRKLSNELRDLQRALRTLTNDKELIEELRTVYKIRSSQVAHSQNNQVEISQDDLLKTKVFLDFIMHKTFRAEADAAMLARREAASRGA</sequence>
<protein>
    <recommendedName>
        <fullName evidence="4">Apea-like HEPN domain-containing protein</fullName>
    </recommendedName>
</protein>
<evidence type="ECO:0000256" key="1">
    <source>
        <dbReference type="SAM" id="Coils"/>
    </source>
</evidence>
<keyword evidence="3" id="KW-1185">Reference proteome</keyword>
<feature type="coiled-coil region" evidence="1">
    <location>
        <begin position="166"/>
        <end position="193"/>
    </location>
</feature>
<organism evidence="2 3">
    <name type="scientific">Marinobacter panjinensis</name>
    <dbReference type="NCBI Taxonomy" id="2576384"/>
    <lineage>
        <taxon>Bacteria</taxon>
        <taxon>Pseudomonadati</taxon>
        <taxon>Pseudomonadota</taxon>
        <taxon>Gammaproteobacteria</taxon>
        <taxon>Pseudomonadales</taxon>
        <taxon>Marinobacteraceae</taxon>
        <taxon>Marinobacter</taxon>
    </lineage>
</organism>
<keyword evidence="1" id="KW-0175">Coiled coil</keyword>
<dbReference type="OrthoDB" id="9819695at2"/>
<dbReference type="Proteomes" id="UP000308488">
    <property type="component" value="Unassembled WGS sequence"/>
</dbReference>